<dbReference type="SMART" id="SM00345">
    <property type="entry name" value="HTH_GNTR"/>
    <property type="match status" value="1"/>
</dbReference>
<dbReference type="InterPro" id="IPR011663">
    <property type="entry name" value="UTRA"/>
</dbReference>
<sequence length="239" mass="27017">MEINTNSQMPLHVQIKDCLNDEIRQGNFEGKIPSERELMDIFSVSRTTVREAVSALVREGLVEKRHGKGTFVTLRPIQEQWLGNISTFSETIKRAGMKPGAKLLSKGIKSSSQFISNKFIGDEFYVIERSRSANEKIIAIERKCYEVEIGLKLASYDLNDANIYKLLEFNIGIIPWTAEEIITSNKPSKEDAALLGIPKTSSVLIIERTTRDPKGVLIEFASTIFRADKYSLNIRMSRD</sequence>
<name>A0A4Z0R7T5_9FIRM</name>
<dbReference type="PRINTS" id="PR00035">
    <property type="entry name" value="HTHGNTR"/>
</dbReference>
<dbReference type="OrthoDB" id="457376at2"/>
<evidence type="ECO:0000256" key="2">
    <source>
        <dbReference type="ARBA" id="ARBA00023125"/>
    </source>
</evidence>
<dbReference type="PANTHER" id="PTHR44846">
    <property type="entry name" value="MANNOSYL-D-GLYCERATE TRANSPORT/METABOLISM SYSTEM REPRESSOR MNGR-RELATED"/>
    <property type="match status" value="1"/>
</dbReference>
<accession>A0A4Z0R7T5</accession>
<dbReference type="GO" id="GO:0003677">
    <property type="term" value="F:DNA binding"/>
    <property type="evidence" value="ECO:0007669"/>
    <property type="project" value="UniProtKB-KW"/>
</dbReference>
<gene>
    <name evidence="5" type="ORF">E4K67_06905</name>
</gene>
<keyword evidence="1" id="KW-0805">Transcription regulation</keyword>
<evidence type="ECO:0000313" key="5">
    <source>
        <dbReference type="EMBL" id="TGE39182.1"/>
    </source>
</evidence>
<protein>
    <submittedName>
        <fullName evidence="5">GntR family transcriptional regulator</fullName>
    </submittedName>
</protein>
<dbReference type="GO" id="GO:0003700">
    <property type="term" value="F:DNA-binding transcription factor activity"/>
    <property type="evidence" value="ECO:0007669"/>
    <property type="project" value="InterPro"/>
</dbReference>
<evidence type="ECO:0000256" key="3">
    <source>
        <dbReference type="ARBA" id="ARBA00023163"/>
    </source>
</evidence>
<dbReference type="SUPFAM" id="SSF46785">
    <property type="entry name" value="Winged helix' DNA-binding domain"/>
    <property type="match status" value="1"/>
</dbReference>
<dbReference type="GO" id="GO:0045892">
    <property type="term" value="P:negative regulation of DNA-templated transcription"/>
    <property type="evidence" value="ECO:0007669"/>
    <property type="project" value="TreeGrafter"/>
</dbReference>
<dbReference type="Gene3D" id="3.40.1410.10">
    <property type="entry name" value="Chorismate lyase-like"/>
    <property type="match status" value="1"/>
</dbReference>
<keyword evidence="2" id="KW-0238">DNA-binding</keyword>
<dbReference type="SUPFAM" id="SSF64288">
    <property type="entry name" value="Chorismate lyase-like"/>
    <property type="match status" value="1"/>
</dbReference>
<dbReference type="EMBL" id="SPQQ01000002">
    <property type="protein sequence ID" value="TGE39182.1"/>
    <property type="molecule type" value="Genomic_DNA"/>
</dbReference>
<feature type="domain" description="HTH gntR-type" evidence="4">
    <location>
        <begin position="9"/>
        <end position="75"/>
    </location>
</feature>
<dbReference type="Proteomes" id="UP000298460">
    <property type="component" value="Unassembled WGS sequence"/>
</dbReference>
<dbReference type="Pfam" id="PF07702">
    <property type="entry name" value="UTRA"/>
    <property type="match status" value="1"/>
</dbReference>
<evidence type="ECO:0000313" key="6">
    <source>
        <dbReference type="Proteomes" id="UP000298460"/>
    </source>
</evidence>
<dbReference type="Pfam" id="PF00392">
    <property type="entry name" value="GntR"/>
    <property type="match status" value="1"/>
</dbReference>
<dbReference type="InterPro" id="IPR028978">
    <property type="entry name" value="Chorismate_lyase_/UTRA_dom_sf"/>
</dbReference>
<keyword evidence="3" id="KW-0804">Transcription</keyword>
<dbReference type="InterPro" id="IPR000524">
    <property type="entry name" value="Tscrpt_reg_HTH_GntR"/>
</dbReference>
<dbReference type="SMART" id="SM00866">
    <property type="entry name" value="UTRA"/>
    <property type="match status" value="1"/>
</dbReference>
<dbReference type="InterPro" id="IPR036388">
    <property type="entry name" value="WH-like_DNA-bd_sf"/>
</dbReference>
<evidence type="ECO:0000256" key="1">
    <source>
        <dbReference type="ARBA" id="ARBA00023015"/>
    </source>
</evidence>
<comment type="caution">
    <text evidence="5">The sequence shown here is derived from an EMBL/GenBank/DDBJ whole genome shotgun (WGS) entry which is preliminary data.</text>
</comment>
<organism evidence="5 6">
    <name type="scientific">Desulfosporosinus fructosivorans</name>
    <dbReference type="NCBI Taxonomy" id="2018669"/>
    <lineage>
        <taxon>Bacteria</taxon>
        <taxon>Bacillati</taxon>
        <taxon>Bacillota</taxon>
        <taxon>Clostridia</taxon>
        <taxon>Eubacteriales</taxon>
        <taxon>Desulfitobacteriaceae</taxon>
        <taxon>Desulfosporosinus</taxon>
    </lineage>
</organism>
<dbReference type="RefSeq" id="WP_135545676.1">
    <property type="nucleotide sequence ID" value="NZ_SPQQ01000002.1"/>
</dbReference>
<dbReference type="CDD" id="cd07377">
    <property type="entry name" value="WHTH_GntR"/>
    <property type="match status" value="1"/>
</dbReference>
<dbReference type="AlphaFoldDB" id="A0A4Z0R7T5"/>
<dbReference type="InterPro" id="IPR050679">
    <property type="entry name" value="Bact_HTH_transcr_reg"/>
</dbReference>
<dbReference type="PANTHER" id="PTHR44846:SF1">
    <property type="entry name" value="MANNOSYL-D-GLYCERATE TRANSPORT_METABOLISM SYSTEM REPRESSOR MNGR-RELATED"/>
    <property type="match status" value="1"/>
</dbReference>
<proteinExistence type="predicted"/>
<dbReference type="Gene3D" id="1.10.10.10">
    <property type="entry name" value="Winged helix-like DNA-binding domain superfamily/Winged helix DNA-binding domain"/>
    <property type="match status" value="1"/>
</dbReference>
<dbReference type="InterPro" id="IPR036390">
    <property type="entry name" value="WH_DNA-bd_sf"/>
</dbReference>
<dbReference type="PROSITE" id="PS50949">
    <property type="entry name" value="HTH_GNTR"/>
    <property type="match status" value="1"/>
</dbReference>
<reference evidence="5 6" key="1">
    <citation type="submission" date="2019-03" db="EMBL/GenBank/DDBJ databases">
        <title>Draft Genome Sequence of Desulfosporosinus fructosivorans Strain 63.6F, Isolated from Marine Sediment in the Baltic Sea.</title>
        <authorList>
            <person name="Hausmann B."/>
            <person name="Vandieken V."/>
            <person name="Pjevac P."/>
            <person name="Schreck K."/>
            <person name="Herbold C.W."/>
            <person name="Loy A."/>
        </authorList>
    </citation>
    <scope>NUCLEOTIDE SEQUENCE [LARGE SCALE GENOMIC DNA]</scope>
    <source>
        <strain evidence="5 6">63.6F</strain>
    </source>
</reference>
<evidence type="ECO:0000259" key="4">
    <source>
        <dbReference type="PROSITE" id="PS50949"/>
    </source>
</evidence>
<keyword evidence="6" id="KW-1185">Reference proteome</keyword>